<sequence length="303" mass="32979">MIISIASGKGGTGKTTIAVNLALSLDNVHPVRNSTLLYSKIDISNGVQFLDCDVEEPNAHIFLKPAIKKQKKAYIPVPQIDETKCNYCGKCAQVCVYNAIAVLPSSNEKKGATLVFAQLCHGCGACSALCPQGAIKEVNREIGVVELGNCGKIEFVHGKLNIGEAMSPPLIRQVKEHINLKKTVIIDAPPGTSCPVVTSVKDSDFCLLVTEPTPFGLNDLILAVEVLKKLKIPFGVVINRSDLGNNKTEAYCKQENIPVLMRIPFKKEIAMAYSKGEPMVEVFPEYRKDFQVLFNKISDGKFG</sequence>
<dbReference type="SUPFAM" id="SSF52540">
    <property type="entry name" value="P-loop containing nucleoside triphosphate hydrolases"/>
    <property type="match status" value="1"/>
</dbReference>
<dbReference type="EMBL" id="JF805226">
    <property type="protein sequence ID" value="AEI30570.1"/>
    <property type="molecule type" value="Genomic_DNA"/>
</dbReference>
<dbReference type="PANTHER" id="PTHR43063:SF1">
    <property type="entry name" value="4FE-4S CLUSTER CONTAINING PARA FAMILY ATPASE PROTEIN"/>
    <property type="match status" value="1"/>
</dbReference>
<proteinExistence type="predicted"/>
<evidence type="ECO:0000313" key="4">
    <source>
        <dbReference type="EMBL" id="AEI30570.1"/>
    </source>
</evidence>
<keyword evidence="2" id="KW-0067">ATP-binding</keyword>
<dbReference type="Gene3D" id="3.40.50.300">
    <property type="entry name" value="P-loop containing nucleotide triphosphate hydrolases"/>
    <property type="match status" value="1"/>
</dbReference>
<dbReference type="InterPro" id="IPR033756">
    <property type="entry name" value="YlxH/NBP35"/>
</dbReference>
<protein>
    <submittedName>
        <fullName evidence="4">Iron-sulfur cluster-binding/ATPase domain protein</fullName>
    </submittedName>
</protein>
<gene>
    <name evidence="4" type="ORF">LDC_03536</name>
</gene>
<feature type="domain" description="4Fe-4S ferredoxin-type" evidence="3">
    <location>
        <begin position="76"/>
        <end position="105"/>
    </location>
</feature>
<evidence type="ECO:0000256" key="2">
    <source>
        <dbReference type="ARBA" id="ARBA00022840"/>
    </source>
</evidence>
<evidence type="ECO:0000256" key="1">
    <source>
        <dbReference type="ARBA" id="ARBA00022741"/>
    </source>
</evidence>
<reference evidence="4" key="1">
    <citation type="submission" date="2011-04" db="EMBL/GenBank/DDBJ databases">
        <title>Taxonomic and functional metagenomic profiling of the microbial community in the anoxic sediment of a brackish shallow lake (Laguna de Carrizo Central Spain).</title>
        <authorList>
            <consortium name="CONSOLIDER consortium CSD2007-00005"/>
            <person name="Guazzaroni M.-E."/>
            <person name="Richter M."/>
            <person name="Garcia-Salamanca A."/>
            <person name="Yarza P."/>
            <person name="Ferrer M."/>
        </authorList>
    </citation>
    <scope>NUCLEOTIDE SEQUENCE</scope>
</reference>
<organism evidence="4">
    <name type="scientific">uncultured microorganism</name>
    <dbReference type="NCBI Taxonomy" id="358574"/>
    <lineage>
        <taxon>unclassified sequences</taxon>
        <taxon>environmental samples</taxon>
    </lineage>
</organism>
<dbReference type="Pfam" id="PF10609">
    <property type="entry name" value="ParA"/>
    <property type="match status" value="1"/>
</dbReference>
<dbReference type="PROSITE" id="PS51379">
    <property type="entry name" value="4FE4S_FER_2"/>
    <property type="match status" value="2"/>
</dbReference>
<dbReference type="Gene3D" id="3.30.70.20">
    <property type="match status" value="1"/>
</dbReference>
<dbReference type="CDD" id="cd03110">
    <property type="entry name" value="SIMIBI_bact_arch"/>
    <property type="match status" value="1"/>
</dbReference>
<dbReference type="InterPro" id="IPR002586">
    <property type="entry name" value="CobQ/CobB/MinD/ParA_Nub-bd_dom"/>
</dbReference>
<evidence type="ECO:0000259" key="3">
    <source>
        <dbReference type="PROSITE" id="PS51379"/>
    </source>
</evidence>
<accession>F8UHR3</accession>
<dbReference type="Pfam" id="PF12838">
    <property type="entry name" value="Fer4_7"/>
    <property type="match status" value="1"/>
</dbReference>
<dbReference type="GO" id="GO:0005524">
    <property type="term" value="F:ATP binding"/>
    <property type="evidence" value="ECO:0007669"/>
    <property type="project" value="UniProtKB-KW"/>
</dbReference>
<dbReference type="PANTHER" id="PTHR43063">
    <property type="entry name" value="4FE-4S CLUSTER CONTAINING PARA FAMILY ATPASE PROTEIN"/>
    <property type="match status" value="1"/>
</dbReference>
<name>F8UHR3_9ZZZZ</name>
<dbReference type="SUPFAM" id="SSF46548">
    <property type="entry name" value="alpha-helical ferredoxin"/>
    <property type="match status" value="1"/>
</dbReference>
<dbReference type="AlphaFoldDB" id="F8UHR3"/>
<dbReference type="InterPro" id="IPR017900">
    <property type="entry name" value="4Fe4S_Fe_S_CS"/>
</dbReference>
<dbReference type="Pfam" id="PF01656">
    <property type="entry name" value="CbiA"/>
    <property type="match status" value="1"/>
</dbReference>
<dbReference type="InterPro" id="IPR027417">
    <property type="entry name" value="P-loop_NTPase"/>
</dbReference>
<feature type="domain" description="4Fe-4S ferredoxin-type" evidence="3">
    <location>
        <begin position="111"/>
        <end position="140"/>
    </location>
</feature>
<dbReference type="PROSITE" id="PS00198">
    <property type="entry name" value="4FE4S_FER_1"/>
    <property type="match status" value="1"/>
</dbReference>
<keyword evidence="1" id="KW-0547">Nucleotide-binding</keyword>
<dbReference type="InterPro" id="IPR017896">
    <property type="entry name" value="4Fe4S_Fe-S-bd"/>
</dbReference>